<proteinExistence type="predicted"/>
<protein>
    <submittedName>
        <fullName evidence="1">Pumilio homolog 5</fullName>
    </submittedName>
</protein>
<name>A0A1D6KJG4_MAIZE</name>
<reference evidence="1" key="1">
    <citation type="submission" date="2015-12" db="EMBL/GenBank/DDBJ databases">
        <title>Update maize B73 reference genome by single molecule sequencing technologies.</title>
        <authorList>
            <consortium name="Maize Genome Sequencing Project"/>
            <person name="Ware D."/>
        </authorList>
    </citation>
    <scope>NUCLEOTIDE SEQUENCE [LARGE SCALE GENOMIC DNA]</scope>
    <source>
        <tissue evidence="1">Seedling</tissue>
    </source>
</reference>
<dbReference type="EMBL" id="CM007647">
    <property type="protein sequence ID" value="ONM03078.1"/>
    <property type="molecule type" value="Genomic_DNA"/>
</dbReference>
<evidence type="ECO:0000313" key="1">
    <source>
        <dbReference type="EMBL" id="ONM03078.1"/>
    </source>
</evidence>
<sequence>MHVLRQGLYSPLNCWFGPVAGPVRSGPPGERAGPARFIPVRAGFGHVARHVGQHDPARSINGPCLARPYPYRAETGSDRVRAGWPVWTSIGPYLDLK</sequence>
<gene>
    <name evidence="1" type="ORF">ZEAMMB73_Zm00001d031529</name>
</gene>
<accession>A0A1D6KJG4</accession>
<organism evidence="1">
    <name type="scientific">Zea mays</name>
    <name type="common">Maize</name>
    <dbReference type="NCBI Taxonomy" id="4577"/>
    <lineage>
        <taxon>Eukaryota</taxon>
        <taxon>Viridiplantae</taxon>
        <taxon>Streptophyta</taxon>
        <taxon>Embryophyta</taxon>
        <taxon>Tracheophyta</taxon>
        <taxon>Spermatophyta</taxon>
        <taxon>Magnoliopsida</taxon>
        <taxon>Liliopsida</taxon>
        <taxon>Poales</taxon>
        <taxon>Poaceae</taxon>
        <taxon>PACMAD clade</taxon>
        <taxon>Panicoideae</taxon>
        <taxon>Andropogonodae</taxon>
        <taxon>Andropogoneae</taxon>
        <taxon>Tripsacinae</taxon>
        <taxon>Zea</taxon>
    </lineage>
</organism>
<dbReference type="AlphaFoldDB" id="A0A1D6KJG4"/>